<evidence type="ECO:0000256" key="1">
    <source>
        <dbReference type="SAM" id="MobiDB-lite"/>
    </source>
</evidence>
<evidence type="ECO:0008006" key="4">
    <source>
        <dbReference type="Google" id="ProtNLM"/>
    </source>
</evidence>
<dbReference type="PATRIC" id="fig|1330534.3.peg.2310"/>
<accession>U4R0T3</accession>
<evidence type="ECO:0000313" key="2">
    <source>
        <dbReference type="EMBL" id="EPR11585.1"/>
    </source>
</evidence>
<name>U4R0T3_9FIRM</name>
<dbReference type="AlphaFoldDB" id="U4R0T3"/>
<feature type="non-terminal residue" evidence="2">
    <location>
        <position position="1"/>
    </location>
</feature>
<dbReference type="EMBL" id="ATAY01000036">
    <property type="protein sequence ID" value="EPR11585.1"/>
    <property type="molecule type" value="Genomic_DNA"/>
</dbReference>
<feature type="region of interest" description="Disordered" evidence="1">
    <location>
        <begin position="225"/>
        <end position="256"/>
    </location>
</feature>
<comment type="caution">
    <text evidence="2">The sequence shown here is derived from an EMBL/GenBank/DDBJ whole genome shotgun (WGS) entry which is preliminary data.</text>
</comment>
<feature type="compositionally biased region" description="Acidic residues" evidence="1">
    <location>
        <begin position="247"/>
        <end position="256"/>
    </location>
</feature>
<proteinExistence type="predicted"/>
<dbReference type="Proteomes" id="UP000016860">
    <property type="component" value="Unassembled WGS sequence"/>
</dbReference>
<protein>
    <recommendedName>
        <fullName evidence="4">Helicase</fullName>
    </recommendedName>
</protein>
<dbReference type="STRING" id="1330534.L323_11595"/>
<evidence type="ECO:0000313" key="3">
    <source>
        <dbReference type="Proteomes" id="UP000016860"/>
    </source>
</evidence>
<reference evidence="2 3" key="1">
    <citation type="journal article" date="2013" name="Genome Announc.">
        <title>Draft Genome Sequence of the Cellulolytic Bacterium Clostridium papyrosolvens C7 (ATCC 700395).</title>
        <authorList>
            <person name="Zepeda V."/>
            <person name="Dassa B."/>
            <person name="Borovok I."/>
            <person name="Lamed R."/>
            <person name="Bayer E.A."/>
            <person name="Cate J.H."/>
        </authorList>
    </citation>
    <scope>NUCLEOTIDE SEQUENCE [LARGE SCALE GENOMIC DNA]</scope>
    <source>
        <strain evidence="2 3">C7</strain>
    </source>
</reference>
<gene>
    <name evidence="2" type="ORF">L323_11595</name>
</gene>
<sequence>LNYAEIKALAMGDPRIKEKMDLDIEINKLSVLKAAWSKQRYSLQDSIVYSIPKGINSNEAKIEAIQKDIELRNSNKFSDDEFSIILENTRITEKEKAGELLLLLCTRAKKENWKQVSIGTYKGFDLKLEYNEFLSGFNLHITGKYQYTIELGGNPIGNIIRIDNALEGMEPALQRCRNHLEQLNQDFETAKAEYEKPWRYEEEYKTKLARQAELNVELDLNKQDEVLGDEASIENKGEAINASSVVSDEEEQEMEM</sequence>
<organism evidence="2 3">
    <name type="scientific">Ruminiclostridium papyrosolvens C7</name>
    <dbReference type="NCBI Taxonomy" id="1330534"/>
    <lineage>
        <taxon>Bacteria</taxon>
        <taxon>Bacillati</taxon>
        <taxon>Bacillota</taxon>
        <taxon>Clostridia</taxon>
        <taxon>Eubacteriales</taxon>
        <taxon>Oscillospiraceae</taxon>
        <taxon>Ruminiclostridium</taxon>
    </lineage>
</organism>